<sequence>MKAGLAAGTMAERMTVCMVECRRMQAGKLSTSAFVLDKLKHHDMPNILGVAPFGIRLSSPSPPSSFRPSPNPFIHTPMQDNAPPRGETRTLDRSSASPSFSTSRWKGARVMGSNVRTCWYTAGHRNRGPLECTHHDHEGVPVRDTASAVINRASIPCLTTTGPFPNSRRARPFSPPPLIVVRQRPAIVFRHVAQISIAPPDHGI</sequence>
<reference evidence="2" key="1">
    <citation type="journal article" date="2021" name="Nat. Commun.">
        <title>Genetic determinants of endophytism in the Arabidopsis root mycobiome.</title>
        <authorList>
            <person name="Mesny F."/>
            <person name="Miyauchi S."/>
            <person name="Thiergart T."/>
            <person name="Pickel B."/>
            <person name="Atanasova L."/>
            <person name="Karlsson M."/>
            <person name="Huettel B."/>
            <person name="Barry K.W."/>
            <person name="Haridas S."/>
            <person name="Chen C."/>
            <person name="Bauer D."/>
            <person name="Andreopoulos W."/>
            <person name="Pangilinan J."/>
            <person name="LaButti K."/>
            <person name="Riley R."/>
            <person name="Lipzen A."/>
            <person name="Clum A."/>
            <person name="Drula E."/>
            <person name="Henrissat B."/>
            <person name="Kohler A."/>
            <person name="Grigoriev I.V."/>
            <person name="Martin F.M."/>
            <person name="Hacquard S."/>
        </authorList>
    </citation>
    <scope>NUCLEOTIDE SEQUENCE</scope>
    <source>
        <strain evidence="2">MPI-CAGE-AT-0147</strain>
    </source>
</reference>
<keyword evidence="3" id="KW-1185">Reference proteome</keyword>
<feature type="compositionally biased region" description="Pro residues" evidence="1">
    <location>
        <begin position="60"/>
        <end position="71"/>
    </location>
</feature>
<evidence type="ECO:0000256" key="1">
    <source>
        <dbReference type="SAM" id="MobiDB-lite"/>
    </source>
</evidence>
<dbReference type="EMBL" id="JAGMUV010000008">
    <property type="protein sequence ID" value="KAH7146380.1"/>
    <property type="molecule type" value="Genomic_DNA"/>
</dbReference>
<feature type="region of interest" description="Disordered" evidence="1">
    <location>
        <begin position="59"/>
        <end position="105"/>
    </location>
</feature>
<name>A0A9P9EW26_9HYPO</name>
<proteinExistence type="predicted"/>
<accession>A0A9P9EW26</accession>
<organism evidence="2 3">
    <name type="scientific">Dactylonectria macrodidyma</name>
    <dbReference type="NCBI Taxonomy" id="307937"/>
    <lineage>
        <taxon>Eukaryota</taxon>
        <taxon>Fungi</taxon>
        <taxon>Dikarya</taxon>
        <taxon>Ascomycota</taxon>
        <taxon>Pezizomycotina</taxon>
        <taxon>Sordariomycetes</taxon>
        <taxon>Hypocreomycetidae</taxon>
        <taxon>Hypocreales</taxon>
        <taxon>Nectriaceae</taxon>
        <taxon>Dactylonectria</taxon>
    </lineage>
</organism>
<protein>
    <submittedName>
        <fullName evidence="2">Uncharacterized protein</fullName>
    </submittedName>
</protein>
<dbReference type="AlphaFoldDB" id="A0A9P9EW26"/>
<gene>
    <name evidence="2" type="ORF">EDB81DRAFT_489540</name>
</gene>
<feature type="compositionally biased region" description="Low complexity" evidence="1">
    <location>
        <begin position="94"/>
        <end position="103"/>
    </location>
</feature>
<evidence type="ECO:0000313" key="2">
    <source>
        <dbReference type="EMBL" id="KAH7146380.1"/>
    </source>
</evidence>
<comment type="caution">
    <text evidence="2">The sequence shown here is derived from an EMBL/GenBank/DDBJ whole genome shotgun (WGS) entry which is preliminary data.</text>
</comment>
<evidence type="ECO:0000313" key="3">
    <source>
        <dbReference type="Proteomes" id="UP000738349"/>
    </source>
</evidence>
<dbReference type="Proteomes" id="UP000738349">
    <property type="component" value="Unassembled WGS sequence"/>
</dbReference>